<reference evidence="1 2" key="2">
    <citation type="journal article" date="2014" name="J. Gen. Appl. Microbiol.">
        <title>The early diverging ascomycetous budding yeast Saitoella complicata has three histone deacetylases belonging to the Clr6, Hos2, and Rpd3 lineages.</title>
        <authorList>
            <person name="Nishida H."/>
            <person name="Matsumoto T."/>
            <person name="Kondo S."/>
            <person name="Hamamoto M."/>
            <person name="Yoshikawa H."/>
        </authorList>
    </citation>
    <scope>NUCLEOTIDE SEQUENCE [LARGE SCALE GENOMIC DNA]</scope>
    <source>
        <strain evidence="1 2">NRRL Y-17804</strain>
    </source>
</reference>
<reference evidence="1 2" key="3">
    <citation type="journal article" date="2015" name="Genome Announc.">
        <title>Draft Genome Sequence of the Archiascomycetous Yeast Saitoella complicata.</title>
        <authorList>
            <person name="Yamauchi K."/>
            <person name="Kondo S."/>
            <person name="Hamamoto M."/>
            <person name="Takahashi Y."/>
            <person name="Ogura Y."/>
            <person name="Hayashi T."/>
            <person name="Nishida H."/>
        </authorList>
    </citation>
    <scope>NUCLEOTIDE SEQUENCE [LARGE SCALE GENOMIC DNA]</scope>
    <source>
        <strain evidence="1 2">NRRL Y-17804</strain>
    </source>
</reference>
<evidence type="ECO:0000313" key="1">
    <source>
        <dbReference type="EMBL" id="GAO49537.1"/>
    </source>
</evidence>
<protein>
    <submittedName>
        <fullName evidence="1">Uncharacterized protein</fullName>
    </submittedName>
</protein>
<reference evidence="1 2" key="1">
    <citation type="journal article" date="2011" name="J. Gen. Appl. Microbiol.">
        <title>Draft genome sequencing of the enigmatic yeast Saitoella complicata.</title>
        <authorList>
            <person name="Nishida H."/>
            <person name="Hamamoto M."/>
            <person name="Sugiyama J."/>
        </authorList>
    </citation>
    <scope>NUCLEOTIDE SEQUENCE [LARGE SCALE GENOMIC DNA]</scope>
    <source>
        <strain evidence="1 2">NRRL Y-17804</strain>
    </source>
</reference>
<keyword evidence="2" id="KW-1185">Reference proteome</keyword>
<dbReference type="AlphaFoldDB" id="A0A0E9NI43"/>
<name>A0A0E9NI43_SAICN</name>
<comment type="caution">
    <text evidence="1">The sequence shown here is derived from an EMBL/GenBank/DDBJ whole genome shotgun (WGS) entry which is preliminary data.</text>
</comment>
<sequence length="232" mass="26426">MPFRLLMTGDNNEDCQQTDRLTAVSQGMTVTVPSSFNTKQPRARYRGLSRLNVISKSLLCRNELRNALYYDQEFETTAEAEGTQGDFVSRPSVRNGGFFANQAGLGDFTIARQRAPLQRAPRPAPFCKHWTPAETAPLHRRFWILDPVRALSRVPDPIFLRNWDYRAEAEVDIDSFHQHPGSCWTGHALELRQFIYPADKSSNVDIDSFHLNSNPMRAPDNEVLPRTPPLKL</sequence>
<dbReference type="Proteomes" id="UP000033140">
    <property type="component" value="Unassembled WGS sequence"/>
</dbReference>
<gene>
    <name evidence="1" type="ORF">G7K_3686-t1</name>
</gene>
<accession>A0A0E9NI43</accession>
<proteinExistence type="predicted"/>
<dbReference type="EMBL" id="BACD03000023">
    <property type="protein sequence ID" value="GAO49537.1"/>
    <property type="molecule type" value="Genomic_DNA"/>
</dbReference>
<evidence type="ECO:0000313" key="2">
    <source>
        <dbReference type="Proteomes" id="UP000033140"/>
    </source>
</evidence>
<organism evidence="1 2">
    <name type="scientific">Saitoella complicata (strain BCRC 22490 / CBS 7301 / JCM 7358 / NBRC 10748 / NRRL Y-17804)</name>
    <dbReference type="NCBI Taxonomy" id="698492"/>
    <lineage>
        <taxon>Eukaryota</taxon>
        <taxon>Fungi</taxon>
        <taxon>Dikarya</taxon>
        <taxon>Ascomycota</taxon>
        <taxon>Taphrinomycotina</taxon>
        <taxon>Taphrinomycotina incertae sedis</taxon>
        <taxon>Saitoella</taxon>
    </lineage>
</organism>